<protein>
    <submittedName>
        <fullName evidence="1">Uncharacterized protein</fullName>
    </submittedName>
</protein>
<dbReference type="Proteomes" id="UP001529510">
    <property type="component" value="Unassembled WGS sequence"/>
</dbReference>
<accession>A0ABD0PLP8</accession>
<reference evidence="1 2" key="1">
    <citation type="submission" date="2024-05" db="EMBL/GenBank/DDBJ databases">
        <title>Genome sequencing and assembly of Indian major carp, Cirrhinus mrigala (Hamilton, 1822).</title>
        <authorList>
            <person name="Mohindra V."/>
            <person name="Chowdhury L.M."/>
            <person name="Lal K."/>
            <person name="Jena J.K."/>
        </authorList>
    </citation>
    <scope>NUCLEOTIDE SEQUENCE [LARGE SCALE GENOMIC DNA]</scope>
    <source>
        <strain evidence="1">CM1030</strain>
        <tissue evidence="1">Blood</tissue>
    </source>
</reference>
<name>A0ABD0PLP8_CIRMR</name>
<evidence type="ECO:0000313" key="1">
    <source>
        <dbReference type="EMBL" id="KAL0174974.1"/>
    </source>
</evidence>
<dbReference type="InterPro" id="IPR036187">
    <property type="entry name" value="DNA_mismatch_repair_MutS_sf"/>
</dbReference>
<evidence type="ECO:0000313" key="2">
    <source>
        <dbReference type="Proteomes" id="UP001529510"/>
    </source>
</evidence>
<dbReference type="EMBL" id="JAMKFB020000015">
    <property type="protein sequence ID" value="KAL0174974.1"/>
    <property type="molecule type" value="Genomic_DNA"/>
</dbReference>
<dbReference type="AlphaFoldDB" id="A0ABD0PLP8"/>
<gene>
    <name evidence="1" type="ORF">M9458_030942</name>
</gene>
<feature type="non-terminal residue" evidence="1">
    <location>
        <position position="59"/>
    </location>
</feature>
<dbReference type="SUPFAM" id="SSF48334">
    <property type="entry name" value="DNA repair protein MutS, domain III"/>
    <property type="match status" value="1"/>
</dbReference>
<organism evidence="1 2">
    <name type="scientific">Cirrhinus mrigala</name>
    <name type="common">Mrigala</name>
    <dbReference type="NCBI Taxonomy" id="683832"/>
    <lineage>
        <taxon>Eukaryota</taxon>
        <taxon>Metazoa</taxon>
        <taxon>Chordata</taxon>
        <taxon>Craniata</taxon>
        <taxon>Vertebrata</taxon>
        <taxon>Euteleostomi</taxon>
        <taxon>Actinopterygii</taxon>
        <taxon>Neopterygii</taxon>
        <taxon>Teleostei</taxon>
        <taxon>Ostariophysi</taxon>
        <taxon>Cypriniformes</taxon>
        <taxon>Cyprinidae</taxon>
        <taxon>Labeoninae</taxon>
        <taxon>Labeonini</taxon>
        <taxon>Cirrhinus</taxon>
    </lineage>
</organism>
<sequence length="59" mass="6546">MEIAVMRKLQTLVLERSNCLYKVMSLCAELDCLIALAQASLDHGYCSPALTPNHRLALI</sequence>
<keyword evidence="2" id="KW-1185">Reference proteome</keyword>
<comment type="caution">
    <text evidence="1">The sequence shown here is derived from an EMBL/GenBank/DDBJ whole genome shotgun (WGS) entry which is preliminary data.</text>
</comment>
<proteinExistence type="predicted"/>